<dbReference type="InterPro" id="IPR019006">
    <property type="entry name" value="Sre1_C"/>
</dbReference>
<dbReference type="PANTHER" id="PTHR32468">
    <property type="entry name" value="CATION/H + ANTIPORTER"/>
    <property type="match status" value="1"/>
</dbReference>
<feature type="transmembrane region" description="Helical" evidence="9">
    <location>
        <begin position="208"/>
        <end position="235"/>
    </location>
</feature>
<organism evidence="11 12">
    <name type="scientific">Phyllachora maydis</name>
    <dbReference type="NCBI Taxonomy" id="1825666"/>
    <lineage>
        <taxon>Eukaryota</taxon>
        <taxon>Fungi</taxon>
        <taxon>Dikarya</taxon>
        <taxon>Ascomycota</taxon>
        <taxon>Pezizomycotina</taxon>
        <taxon>Sordariomycetes</taxon>
        <taxon>Sordariomycetidae</taxon>
        <taxon>Phyllachorales</taxon>
        <taxon>Phyllachoraceae</taxon>
        <taxon>Phyllachora</taxon>
    </lineage>
</organism>
<dbReference type="Pfam" id="PF00999">
    <property type="entry name" value="Na_H_Exchanger"/>
    <property type="match status" value="1"/>
</dbReference>
<keyword evidence="2" id="KW-0813">Transport</keyword>
<dbReference type="GO" id="GO:0046983">
    <property type="term" value="F:protein dimerization activity"/>
    <property type="evidence" value="ECO:0007669"/>
    <property type="project" value="InterPro"/>
</dbReference>
<sequence>MDTPYSRSVPSSSPPLFSLLNHCPPPWRPSLLEGANPTHYSASNPILLFIIQAGIVIILCQLLHYPLRLLRQPRVIAEVIAGILLGPSVFMRVPGFQNAIFPTASMPVFNNVANLGLIIFLFLVGLEVDVRLFTSNWRAALSVGLASMLLPFALGYALAWGLYHDFADPGTVTISFGVYGLFIGTALAITAFPVLCRILTELKLLRTGVGVTVLAAGIGNDVTGWVLLALCVALVKNSSGLAALWALLCCIAWVIFLVFAVRPPFVWLLKRTGSLRNGPTQGMVALTLLLALTSSFFTGIIGIHPIFGAFLAGLICPHDGGFAVQMTNKIEDLISVLFLPLYFASSGLSTDLGLLDDGKTWGYVIAVIVCAFAGKIIGGTLAARANKLLWRESLVIGCLMSCKGLVEIIVLNIGLQANILSQRTFTMFVVMALVTTVSTTPLTTALYPPWYQKKIEKWRRGEIDWDGNPTEGISSSQEAPLEKLHAGQDVRRLMVYLRLDSLPSIFSLIGLLGNQTHVEAAKTDRADNTAVMKKPPMEVHGLRVVELTERTSSVMQVTEGEEAFSLRDPVVGAFRTFAQLNDLAVSGRVAVVPEDSYAETLVSQASDLAADFALVPWSENGNVVEDQLLPFSVDTSDRFKSPVHLEFMHAMLQKAARVCDTGIFIDNGFGGITKPVDRPGLRHTLSALSLRSHVQQVEATAFPVPDKSHHIFFPFLGGPDDRAALRFVLQLAQNRLITATIKVYTPGHRGDGSSGHEEAGDVVPSAAGTASATAFGAKTIPTTTMSDFTASDQSLLATLQSSLPSELVGRVSFKEVSLAESIPSSVLRDVLAASQEAVGQAPRNAGDVVVVGRQHAHLGDAVGFETPAGYDLKTTVGAVAEQMVAKGVKASLLEPPSGCFEGNPRPGSYSVPRTVDDDDDGDESEEGGSRILALWTQLKTRLMPHLVAQVAFTMETGVPLSKAELFNGLPSFGLATGAVTSGALAGPLHAAVNAAAPLLNGLVSPGSDGAGLAHSGPDSVVTNCLPSPATAGAQSYYHRAPPHAGFQDTPPCDSYGSDNPFDAAALFAQQSWDLSSQLWSENRQLPDQRRDPNVRMDTPVAAALDSGGPDELCYQPISNACGIATQEDNLGRSCLNPQVLNSLTFEQQAKLRRIAMPPHLQYQSPKSADSPESHSSGNEKGPGSSPEPADPSKPSRRKRKSTADGDDEDDDDGLELQHPVKKTAHNMIEKRYRTNLNDKIAALRDSVPALRIMSKSARGEDTTEDREELHGLTPAHKLNKATVLSKATEYIRHLEKRNNRLLEQNSSMQARIAAFEKLFMAGAMGSDSRNLLQQNPPTPGHHPQDNPFLSSHMTSSRGPDPQEISQVSEDMKSMLMNQHVAAGRPYAVPSQPYQQNPPIIRQQQIQQQQAESPRWNPYLGKLMVGSLAGLMVLAMAENEQGIDKPEGRGLWAVPHFVFTQLLPRHVGFAGHYVALGALVHHIQILLVFLVVFSLVMSVYGSFIPHASPKAAKQKIPASSLQRLPSLASPIHVRRQAWLTAIQTVWVPRHNFFLEAAALGLKTLKYTARNIVGVQGYQLLTGLTEDQEAARVKAWTVALDAQLAGGDVEINKSRLTLTLIASGTLPDCDKVFTPEVVQRAHNLAWNESTRLDKETHIDGMDAVVEDPASAALACENVEEEVELAINVAPIGSSTQARALASRALLLQAKREANIAAAVKAVNPLPDSETHLVLDRAARSRIDSTWTAIAPGTDAQVAIRCAMAIAHLQQFSDPPAQVITLIRLVLPSLDPIAPELGLLGFTAAFQLMGELERHEIARAICAHDLEQLAGALRLWIGGPEGDRTGLAQEAKYAMVERFLAITKCAVGVETDQGYVSMSDCADDEGGGC</sequence>
<keyword evidence="3 9" id="KW-0812">Transmembrane</keyword>
<feature type="domain" description="BHLH" evidence="10">
    <location>
        <begin position="1220"/>
        <end position="1294"/>
    </location>
</feature>
<keyword evidence="6 9" id="KW-0472">Membrane</keyword>
<keyword evidence="4 9" id="KW-1133">Transmembrane helix</keyword>
<feature type="compositionally biased region" description="Acidic residues" evidence="8">
    <location>
        <begin position="1204"/>
        <end position="1214"/>
    </location>
</feature>
<dbReference type="GO" id="GO:0045944">
    <property type="term" value="P:positive regulation of transcription by RNA polymerase II"/>
    <property type="evidence" value="ECO:0007669"/>
    <property type="project" value="InterPro"/>
</dbReference>
<dbReference type="CDD" id="cd11399">
    <property type="entry name" value="bHLHzip_scHMS1_like"/>
    <property type="match status" value="1"/>
</dbReference>
<dbReference type="InterPro" id="IPR011598">
    <property type="entry name" value="bHLH_dom"/>
</dbReference>
<dbReference type="EMBL" id="JAQQPM010000008">
    <property type="protein sequence ID" value="KAK2074491.1"/>
    <property type="molecule type" value="Genomic_DNA"/>
</dbReference>
<reference evidence="11" key="1">
    <citation type="journal article" date="2023" name="Mol. Plant Microbe Interact.">
        <title>Elucidating the Obligate Nature and Biological Capacity of an Invasive Fungal Corn Pathogen.</title>
        <authorList>
            <person name="MacCready J.S."/>
            <person name="Roggenkamp E.M."/>
            <person name="Gdanetz K."/>
            <person name="Chilvers M.I."/>
        </authorList>
    </citation>
    <scope>NUCLEOTIDE SEQUENCE</scope>
    <source>
        <strain evidence="11">PM02</strain>
    </source>
</reference>
<accession>A0AAD9MK54</accession>
<dbReference type="GO" id="GO:0032933">
    <property type="term" value="P:SREBP signaling pathway"/>
    <property type="evidence" value="ECO:0007669"/>
    <property type="project" value="InterPro"/>
</dbReference>
<evidence type="ECO:0000313" key="11">
    <source>
        <dbReference type="EMBL" id="KAK2074491.1"/>
    </source>
</evidence>
<gene>
    <name evidence="11" type="ORF">P8C59_008695</name>
</gene>
<protein>
    <recommendedName>
        <fullName evidence="10">BHLH domain-containing protein</fullName>
    </recommendedName>
</protein>
<evidence type="ECO:0000256" key="1">
    <source>
        <dbReference type="ARBA" id="ARBA00004141"/>
    </source>
</evidence>
<evidence type="ECO:0000256" key="7">
    <source>
        <dbReference type="SAM" id="Coils"/>
    </source>
</evidence>
<proteinExistence type="predicted"/>
<evidence type="ECO:0000256" key="4">
    <source>
        <dbReference type="ARBA" id="ARBA00022989"/>
    </source>
</evidence>
<feature type="transmembrane region" description="Helical" evidence="9">
    <location>
        <begin position="108"/>
        <end position="128"/>
    </location>
</feature>
<dbReference type="InterPro" id="IPR036638">
    <property type="entry name" value="HLH_DNA-bd_sf"/>
</dbReference>
<feature type="region of interest" description="Disordered" evidence="8">
    <location>
        <begin position="1327"/>
        <end position="1365"/>
    </location>
</feature>
<dbReference type="Proteomes" id="UP001217918">
    <property type="component" value="Unassembled WGS sequence"/>
</dbReference>
<feature type="transmembrane region" description="Helical" evidence="9">
    <location>
        <begin position="241"/>
        <end position="261"/>
    </location>
</feature>
<feature type="transmembrane region" description="Helical" evidence="9">
    <location>
        <begin position="174"/>
        <end position="196"/>
    </location>
</feature>
<dbReference type="SMART" id="SM00353">
    <property type="entry name" value="HLH"/>
    <property type="match status" value="1"/>
</dbReference>
<feature type="transmembrane region" description="Helical" evidence="9">
    <location>
        <begin position="46"/>
        <end position="63"/>
    </location>
</feature>
<keyword evidence="12" id="KW-1185">Reference proteome</keyword>
<feature type="transmembrane region" description="Helical" evidence="9">
    <location>
        <begin position="427"/>
        <end position="450"/>
    </location>
</feature>
<feature type="transmembrane region" description="Helical" evidence="9">
    <location>
        <begin position="361"/>
        <end position="382"/>
    </location>
</feature>
<feature type="coiled-coil region" evidence="7">
    <location>
        <begin position="1284"/>
        <end position="1318"/>
    </location>
</feature>
<feature type="transmembrane region" description="Helical" evidence="9">
    <location>
        <begin position="394"/>
        <end position="415"/>
    </location>
</feature>
<feature type="transmembrane region" description="Helical" evidence="9">
    <location>
        <begin position="282"/>
        <end position="300"/>
    </location>
</feature>
<evidence type="ECO:0000259" key="10">
    <source>
        <dbReference type="PROSITE" id="PS50888"/>
    </source>
</evidence>
<comment type="caution">
    <text evidence="11">The sequence shown here is derived from an EMBL/GenBank/DDBJ whole genome shotgun (WGS) entry which is preliminary data.</text>
</comment>
<feature type="region of interest" description="Disordered" evidence="8">
    <location>
        <begin position="1161"/>
        <end position="1227"/>
    </location>
</feature>
<dbReference type="SUPFAM" id="SSF47459">
    <property type="entry name" value="HLH, helix-loop-helix DNA-binding domain"/>
    <property type="match status" value="1"/>
</dbReference>
<keyword evidence="7" id="KW-0175">Coiled coil</keyword>
<dbReference type="Gene3D" id="4.10.280.10">
    <property type="entry name" value="Helix-loop-helix DNA-binding domain"/>
    <property type="match status" value="1"/>
</dbReference>
<name>A0AAD9MK54_9PEZI</name>
<evidence type="ECO:0000256" key="5">
    <source>
        <dbReference type="ARBA" id="ARBA00023065"/>
    </source>
</evidence>
<dbReference type="PROSITE" id="PS50888">
    <property type="entry name" value="BHLH"/>
    <property type="match status" value="1"/>
</dbReference>
<evidence type="ECO:0000256" key="9">
    <source>
        <dbReference type="SAM" id="Phobius"/>
    </source>
</evidence>
<feature type="transmembrane region" description="Helical" evidence="9">
    <location>
        <begin position="140"/>
        <end position="162"/>
    </location>
</feature>
<dbReference type="InterPro" id="IPR050794">
    <property type="entry name" value="CPA2_transporter"/>
</dbReference>
<evidence type="ECO:0000313" key="12">
    <source>
        <dbReference type="Proteomes" id="UP001217918"/>
    </source>
</evidence>
<dbReference type="Pfam" id="PF00010">
    <property type="entry name" value="HLH"/>
    <property type="match status" value="1"/>
</dbReference>
<comment type="subcellular location">
    <subcellularLocation>
        <location evidence="1">Membrane</location>
        <topology evidence="1">Multi-pass membrane protein</topology>
    </subcellularLocation>
</comment>
<keyword evidence="5" id="KW-0406">Ion transport</keyword>
<dbReference type="GO" id="GO:1902600">
    <property type="term" value="P:proton transmembrane transport"/>
    <property type="evidence" value="ECO:0007669"/>
    <property type="project" value="InterPro"/>
</dbReference>
<evidence type="ECO:0000256" key="6">
    <source>
        <dbReference type="ARBA" id="ARBA00023136"/>
    </source>
</evidence>
<feature type="transmembrane region" description="Helical" evidence="9">
    <location>
        <begin position="75"/>
        <end position="96"/>
    </location>
</feature>
<dbReference type="GO" id="GO:0015297">
    <property type="term" value="F:antiporter activity"/>
    <property type="evidence" value="ECO:0007669"/>
    <property type="project" value="InterPro"/>
</dbReference>
<dbReference type="PANTHER" id="PTHR32468:SF0">
    <property type="entry name" value="K(+)_H(+) ANTIPORTER 1"/>
    <property type="match status" value="1"/>
</dbReference>
<evidence type="ECO:0000256" key="3">
    <source>
        <dbReference type="ARBA" id="ARBA00022692"/>
    </source>
</evidence>
<feature type="transmembrane region" description="Helical" evidence="9">
    <location>
        <begin position="336"/>
        <end position="355"/>
    </location>
</feature>
<dbReference type="Gene3D" id="1.20.1530.20">
    <property type="match status" value="1"/>
</dbReference>
<evidence type="ECO:0000256" key="2">
    <source>
        <dbReference type="ARBA" id="ARBA00022448"/>
    </source>
</evidence>
<dbReference type="GO" id="GO:0016020">
    <property type="term" value="C:membrane"/>
    <property type="evidence" value="ECO:0007669"/>
    <property type="project" value="UniProtKB-SubCell"/>
</dbReference>
<dbReference type="Pfam" id="PF09427">
    <property type="entry name" value="DUF2014"/>
    <property type="match status" value="2"/>
</dbReference>
<dbReference type="InterPro" id="IPR006153">
    <property type="entry name" value="Cation/H_exchanger_TM"/>
</dbReference>
<dbReference type="InterPro" id="IPR038770">
    <property type="entry name" value="Na+/solute_symporter_sf"/>
</dbReference>
<feature type="compositionally biased region" description="Polar residues" evidence="8">
    <location>
        <begin position="1347"/>
        <end position="1365"/>
    </location>
</feature>
<feature type="compositionally biased region" description="Acidic residues" evidence="8">
    <location>
        <begin position="916"/>
        <end position="926"/>
    </location>
</feature>
<feature type="region of interest" description="Disordered" evidence="8">
    <location>
        <begin position="895"/>
        <end position="926"/>
    </location>
</feature>
<evidence type="ECO:0000256" key="8">
    <source>
        <dbReference type="SAM" id="MobiDB-lite"/>
    </source>
</evidence>